<organism evidence="2 3">
    <name type="scientific">Piedraia hortae CBS 480.64</name>
    <dbReference type="NCBI Taxonomy" id="1314780"/>
    <lineage>
        <taxon>Eukaryota</taxon>
        <taxon>Fungi</taxon>
        <taxon>Dikarya</taxon>
        <taxon>Ascomycota</taxon>
        <taxon>Pezizomycotina</taxon>
        <taxon>Dothideomycetes</taxon>
        <taxon>Dothideomycetidae</taxon>
        <taxon>Capnodiales</taxon>
        <taxon>Piedraiaceae</taxon>
        <taxon>Piedraia</taxon>
    </lineage>
</organism>
<keyword evidence="3" id="KW-1185">Reference proteome</keyword>
<evidence type="ECO:0000256" key="1">
    <source>
        <dbReference type="SAM" id="MobiDB-lite"/>
    </source>
</evidence>
<dbReference type="AlphaFoldDB" id="A0A6A7C8T6"/>
<reference evidence="2" key="1">
    <citation type="journal article" date="2020" name="Stud. Mycol.">
        <title>101 Dothideomycetes genomes: a test case for predicting lifestyles and emergence of pathogens.</title>
        <authorList>
            <person name="Haridas S."/>
            <person name="Albert R."/>
            <person name="Binder M."/>
            <person name="Bloem J."/>
            <person name="Labutti K."/>
            <person name="Salamov A."/>
            <person name="Andreopoulos B."/>
            <person name="Baker S."/>
            <person name="Barry K."/>
            <person name="Bills G."/>
            <person name="Bluhm B."/>
            <person name="Cannon C."/>
            <person name="Castanera R."/>
            <person name="Culley D."/>
            <person name="Daum C."/>
            <person name="Ezra D."/>
            <person name="Gonzalez J."/>
            <person name="Henrissat B."/>
            <person name="Kuo A."/>
            <person name="Liang C."/>
            <person name="Lipzen A."/>
            <person name="Lutzoni F."/>
            <person name="Magnuson J."/>
            <person name="Mondo S."/>
            <person name="Nolan M."/>
            <person name="Ohm R."/>
            <person name="Pangilinan J."/>
            <person name="Park H.-J."/>
            <person name="Ramirez L."/>
            <person name="Alfaro M."/>
            <person name="Sun H."/>
            <person name="Tritt A."/>
            <person name="Yoshinaga Y."/>
            <person name="Zwiers L.-H."/>
            <person name="Turgeon B."/>
            <person name="Goodwin S."/>
            <person name="Spatafora J."/>
            <person name="Crous P."/>
            <person name="Grigoriev I."/>
        </authorList>
    </citation>
    <scope>NUCLEOTIDE SEQUENCE</scope>
    <source>
        <strain evidence="2">CBS 480.64</strain>
    </source>
</reference>
<evidence type="ECO:0000313" key="3">
    <source>
        <dbReference type="Proteomes" id="UP000799421"/>
    </source>
</evidence>
<dbReference type="Proteomes" id="UP000799421">
    <property type="component" value="Unassembled WGS sequence"/>
</dbReference>
<sequence length="53" mass="6137">MNEYDAWEKKKQPRTPGNHGVCRSVRSGPLRFGPHRIQGPDPDTHAFCTQLRY</sequence>
<proteinExistence type="predicted"/>
<name>A0A6A7C8T6_9PEZI</name>
<dbReference type="EMBL" id="MU005958">
    <property type="protein sequence ID" value="KAF2863986.1"/>
    <property type="molecule type" value="Genomic_DNA"/>
</dbReference>
<feature type="compositionally biased region" description="Basic and acidic residues" evidence="1">
    <location>
        <begin position="1"/>
        <end position="10"/>
    </location>
</feature>
<gene>
    <name evidence="2" type="ORF">K470DRAFT_254301</name>
</gene>
<feature type="region of interest" description="Disordered" evidence="1">
    <location>
        <begin position="1"/>
        <end position="45"/>
    </location>
</feature>
<protein>
    <submittedName>
        <fullName evidence="2">Uncharacterized protein</fullName>
    </submittedName>
</protein>
<accession>A0A6A7C8T6</accession>
<evidence type="ECO:0000313" key="2">
    <source>
        <dbReference type="EMBL" id="KAF2863986.1"/>
    </source>
</evidence>